<dbReference type="RefSeq" id="WP_013658827.1">
    <property type="nucleotide sequence ID" value="NC_015275.1"/>
</dbReference>
<name>F2JJF8_CELLD</name>
<gene>
    <name evidence="2" type="ordered locus">Clole_3873</name>
</gene>
<dbReference type="EMBL" id="CP002582">
    <property type="protein sequence ID" value="ADZ85553.1"/>
    <property type="molecule type" value="Genomic_DNA"/>
</dbReference>
<keyword evidence="1" id="KW-0812">Transmembrane</keyword>
<reference evidence="2 3" key="1">
    <citation type="journal article" date="2011" name="J. Bacteriol.">
        <title>Complete genome sequence of the cellulose-degrading bacterium Cellulosilyticum lentocellum.</title>
        <authorList>
            <consortium name="US DOE Joint Genome Institute"/>
            <person name="Miller D.A."/>
            <person name="Suen G."/>
            <person name="Bruce D."/>
            <person name="Copeland A."/>
            <person name="Cheng J.F."/>
            <person name="Detter C."/>
            <person name="Goodwin L.A."/>
            <person name="Han C.S."/>
            <person name="Hauser L.J."/>
            <person name="Land M.L."/>
            <person name="Lapidus A."/>
            <person name="Lucas S."/>
            <person name="Meincke L."/>
            <person name="Pitluck S."/>
            <person name="Tapia R."/>
            <person name="Teshima H."/>
            <person name="Woyke T."/>
            <person name="Fox B.G."/>
            <person name="Angert E.R."/>
            <person name="Currie C.R."/>
        </authorList>
    </citation>
    <scope>NUCLEOTIDE SEQUENCE [LARGE SCALE GENOMIC DNA]</scope>
    <source>
        <strain evidence="3">ATCC 49066 / DSM 5427 / NCIMB 11756 / RHM5</strain>
    </source>
</reference>
<feature type="transmembrane region" description="Helical" evidence="1">
    <location>
        <begin position="42"/>
        <end position="58"/>
    </location>
</feature>
<evidence type="ECO:0000313" key="3">
    <source>
        <dbReference type="Proteomes" id="UP000008467"/>
    </source>
</evidence>
<protein>
    <recommendedName>
        <fullName evidence="4">DUF2871 domain-containing protein</fullName>
    </recommendedName>
</protein>
<evidence type="ECO:0000313" key="2">
    <source>
        <dbReference type="EMBL" id="ADZ85553.1"/>
    </source>
</evidence>
<organism evidence="2 3">
    <name type="scientific">Cellulosilyticum lentocellum (strain ATCC 49066 / DSM 5427 / NCIMB 11756 / RHM5)</name>
    <name type="common">Clostridium lentocellum</name>
    <dbReference type="NCBI Taxonomy" id="642492"/>
    <lineage>
        <taxon>Bacteria</taxon>
        <taxon>Bacillati</taxon>
        <taxon>Bacillota</taxon>
        <taxon>Clostridia</taxon>
        <taxon>Lachnospirales</taxon>
        <taxon>Cellulosilyticaceae</taxon>
        <taxon>Cellulosilyticum</taxon>
    </lineage>
</organism>
<keyword evidence="1" id="KW-1133">Transmembrane helix</keyword>
<dbReference type="STRING" id="642492.Clole_3873"/>
<accession>F2JJF8</accession>
<dbReference type="KEGG" id="cle:Clole_3873"/>
<keyword evidence="1" id="KW-0472">Membrane</keyword>
<keyword evidence="3" id="KW-1185">Reference proteome</keyword>
<feature type="transmembrane region" description="Helical" evidence="1">
    <location>
        <begin position="5"/>
        <end position="22"/>
    </location>
</feature>
<evidence type="ECO:0008006" key="4">
    <source>
        <dbReference type="Google" id="ProtNLM"/>
    </source>
</evidence>
<dbReference type="HOGENOM" id="CLU_124870_0_0_9"/>
<feature type="transmembrane region" description="Helical" evidence="1">
    <location>
        <begin position="70"/>
        <end position="90"/>
    </location>
</feature>
<dbReference type="Proteomes" id="UP000008467">
    <property type="component" value="Chromosome"/>
</dbReference>
<evidence type="ECO:0000256" key="1">
    <source>
        <dbReference type="SAM" id="Phobius"/>
    </source>
</evidence>
<dbReference type="InterPro" id="IPR021299">
    <property type="entry name" value="DUF2871"/>
</dbReference>
<feature type="transmembrane region" description="Helical" evidence="1">
    <location>
        <begin position="110"/>
        <end position="130"/>
    </location>
</feature>
<dbReference type="Pfam" id="PF11070">
    <property type="entry name" value="DUF2871"/>
    <property type="match status" value="1"/>
</dbReference>
<dbReference type="eggNOG" id="ENOG5032RUD">
    <property type="taxonomic scope" value="Bacteria"/>
</dbReference>
<dbReference type="AlphaFoldDB" id="F2JJF8"/>
<sequence>MKKYFYASFTYLILGLIAGIFYRELTKMSNFTGETVLSGVHTHLLVLGFIFFLVILLLDKSFQLSQLRSVKAWFVTYQVGLVTMTATMVARGVAQVKGFDIAGLNHMAGLSHTLLAIALIWLMVLLGKAIKTEK</sequence>
<proteinExistence type="predicted"/>